<feature type="region of interest" description="Disordered" evidence="1">
    <location>
        <begin position="81"/>
        <end position="108"/>
    </location>
</feature>
<evidence type="ECO:0000256" key="1">
    <source>
        <dbReference type="SAM" id="MobiDB-lite"/>
    </source>
</evidence>
<evidence type="ECO:0000313" key="4">
    <source>
        <dbReference type="Proteomes" id="UP000305848"/>
    </source>
</evidence>
<comment type="caution">
    <text evidence="3">The sequence shown here is derived from an EMBL/GenBank/DDBJ whole genome shotgun (WGS) entry which is preliminary data.</text>
</comment>
<dbReference type="EMBL" id="SZQL01000006">
    <property type="protein sequence ID" value="TKK68826.1"/>
    <property type="molecule type" value="Genomic_DNA"/>
</dbReference>
<dbReference type="Proteomes" id="UP000305848">
    <property type="component" value="Unassembled WGS sequence"/>
</dbReference>
<dbReference type="AlphaFoldDB" id="A0A4U3L569"/>
<name>A0A4U3L569_9BACT</name>
<accession>A0A4U3L569</accession>
<keyword evidence="2" id="KW-0812">Transmembrane</keyword>
<feature type="transmembrane region" description="Helical" evidence="2">
    <location>
        <begin position="42"/>
        <end position="61"/>
    </location>
</feature>
<reference evidence="3 4" key="1">
    <citation type="submission" date="2019-05" db="EMBL/GenBank/DDBJ databases">
        <title>Panacibacter sp. strain 17mud1-8 Genome sequencing and assembly.</title>
        <authorList>
            <person name="Chhetri G."/>
        </authorList>
    </citation>
    <scope>NUCLEOTIDE SEQUENCE [LARGE SCALE GENOMIC DNA]</scope>
    <source>
        <strain evidence="3 4">17mud1-8</strain>
    </source>
</reference>
<feature type="compositionally biased region" description="Low complexity" evidence="1">
    <location>
        <begin position="287"/>
        <end position="300"/>
    </location>
</feature>
<evidence type="ECO:0000313" key="3">
    <source>
        <dbReference type="EMBL" id="TKK68826.1"/>
    </source>
</evidence>
<organism evidence="3 4">
    <name type="scientific">Ilyomonas limi</name>
    <dbReference type="NCBI Taxonomy" id="2575867"/>
    <lineage>
        <taxon>Bacteria</taxon>
        <taxon>Pseudomonadati</taxon>
        <taxon>Bacteroidota</taxon>
        <taxon>Chitinophagia</taxon>
        <taxon>Chitinophagales</taxon>
        <taxon>Chitinophagaceae</taxon>
        <taxon>Ilyomonas</taxon>
    </lineage>
</organism>
<keyword evidence="2" id="KW-0472">Membrane</keyword>
<protein>
    <recommendedName>
        <fullName evidence="5">Outer membrane protein beta-barrel domain-containing protein</fullName>
    </recommendedName>
</protein>
<gene>
    <name evidence="3" type="ORF">FC093_09015</name>
</gene>
<dbReference type="RefSeq" id="WP_137261447.1">
    <property type="nucleotide sequence ID" value="NZ_SZQL01000006.1"/>
</dbReference>
<keyword evidence="4" id="KW-1185">Reference proteome</keyword>
<sequence length="496" mass="54550">MPEHNFEQQARDMANGFEMKPQSKVWQNVRNAIQQPQRKRRFVLWWWLLPLALIGGGVTWYKLSKAHNEIAIAKAIHQANSDKNTTPAKQQNNRQQTGVSSGLKKEDSTTLLLSENNNLASKQSTETKAFKKIEKKKNSSFNATDKRTIARNKTDEQANMVGNELDRNSITFSIVANDKNNHASDSTIALMNTLQPHRDSLQIMSLLKDSAFPIKSVPSKKFAVKNAGSISINISDSAGNGKSSGTKKATSKLHWGVIAEGGIATRKSSVLSFAGFEKSSNTTTFPSANDAGSGSAGSPGSRAFHYNSQIQPGAAFRIGVALQKKINNSIDVFADAAYHYQSYKVSTTAYRDSLVLNNLSASVAGNYKTTQAFHFTSLFAGINWHFINTKHIQFGISAGADNLFLIAANQKLHSVSGSNFSSSVTIRISDSAFTKGNFYQYQPSLFAGVLFTIKKGNQQLQLIPFTRSSIRSFDKYAISDNKHLFSAGLRAVYFFK</sequence>
<keyword evidence="2" id="KW-1133">Transmembrane helix</keyword>
<evidence type="ECO:0008006" key="5">
    <source>
        <dbReference type="Google" id="ProtNLM"/>
    </source>
</evidence>
<feature type="compositionally biased region" description="Polar residues" evidence="1">
    <location>
        <begin position="81"/>
        <end position="100"/>
    </location>
</feature>
<feature type="region of interest" description="Disordered" evidence="1">
    <location>
        <begin position="280"/>
        <end position="300"/>
    </location>
</feature>
<proteinExistence type="predicted"/>
<evidence type="ECO:0000256" key="2">
    <source>
        <dbReference type="SAM" id="Phobius"/>
    </source>
</evidence>
<dbReference type="OrthoDB" id="671870at2"/>